<evidence type="ECO:0000256" key="1">
    <source>
        <dbReference type="SAM" id="Phobius"/>
    </source>
</evidence>
<keyword evidence="1" id="KW-0812">Transmembrane</keyword>
<comment type="caution">
    <text evidence="2">The sequence shown here is derived from an EMBL/GenBank/DDBJ whole genome shotgun (WGS) entry which is preliminary data.</text>
</comment>
<name>A0A927BLI9_STRGL</name>
<proteinExistence type="predicted"/>
<feature type="transmembrane region" description="Helical" evidence="1">
    <location>
        <begin position="12"/>
        <end position="32"/>
    </location>
</feature>
<dbReference type="AlphaFoldDB" id="A0A927BLI9"/>
<reference evidence="2" key="1">
    <citation type="journal article" date="2020" name="PLoS ONE">
        <title>Isolation and characterization of Streptomyces bacteriophages and Streptomyces strains encoding biosynthetic arsenals: Streptomyces strains and phages for antibiotic discovery.</title>
        <authorList>
            <person name="Montano E.T."/>
            <person name="Nideffer J.F."/>
            <person name="Brumage L."/>
            <person name="Erb M."/>
            <person name="Derman A.I."/>
            <person name="Davis J.P."/>
            <person name="Estrada E."/>
            <person name="Fu S."/>
            <person name="Le D."/>
            <person name="Vuppala A."/>
            <person name="Tran C."/>
            <person name="Luterstein E."/>
            <person name="Lakkaraju S."/>
            <person name="Panchagnula S."/>
            <person name="Ren C."/>
            <person name="Doan J."/>
            <person name="Tran S."/>
            <person name="Soriano J."/>
            <person name="Fujita Y."/>
            <person name="Gutala P."/>
            <person name="Fujii Q."/>
            <person name="Lee M."/>
            <person name="Bui A."/>
            <person name="Villarreal C."/>
            <person name="Shing S.R."/>
            <person name="Kim S."/>
            <person name="Freeman D."/>
            <person name="Racha V."/>
            <person name="Ho A."/>
            <person name="Kumar P."/>
            <person name="Falah K."/>
            <person name="Dawson T."/>
            <person name="Enustun E."/>
            <person name="Prichard A."/>
            <person name="Gomez A."/>
            <person name="Khanna K."/>
            <person name="Trigg S."/>
            <person name="Fernandez L."/>
            <person name="Pogliano K."/>
            <person name="Pogliano J."/>
        </authorList>
    </citation>
    <scope>NUCLEOTIDE SEQUENCE</scope>
    <source>
        <strain evidence="2">QF2</strain>
    </source>
</reference>
<accession>A0A927BLI9</accession>
<evidence type="ECO:0000313" key="2">
    <source>
        <dbReference type="EMBL" id="MBD2828801.1"/>
    </source>
</evidence>
<keyword evidence="1" id="KW-0472">Membrane</keyword>
<keyword evidence="1" id="KW-1133">Transmembrane helix</keyword>
<protein>
    <submittedName>
        <fullName evidence="2">Uncharacterized protein</fullName>
    </submittedName>
</protein>
<feature type="transmembrane region" description="Helical" evidence="1">
    <location>
        <begin position="38"/>
        <end position="58"/>
    </location>
</feature>
<organism evidence="2">
    <name type="scientific">Streptomyces globisporus</name>
    <dbReference type="NCBI Taxonomy" id="1908"/>
    <lineage>
        <taxon>Bacteria</taxon>
        <taxon>Bacillati</taxon>
        <taxon>Actinomycetota</taxon>
        <taxon>Actinomycetes</taxon>
        <taxon>Kitasatosporales</taxon>
        <taxon>Streptomycetaceae</taxon>
        <taxon>Streptomyces</taxon>
    </lineage>
</organism>
<dbReference type="EMBL" id="JACWUS010000001">
    <property type="protein sequence ID" value="MBD2828801.1"/>
    <property type="molecule type" value="Genomic_DNA"/>
</dbReference>
<sequence length="65" mass="6265">MTGSGAQKKLLTVIGTAATAAIIGTLAVLLGVLDGTALQAALIFGAAGAIGGLVIVALKPRAKHK</sequence>
<gene>
    <name evidence="2" type="ORF">ID875_11495</name>
</gene>